<dbReference type="EMBL" id="JADOTZ010000001">
    <property type="protein sequence ID" value="MBG6083237.1"/>
    <property type="molecule type" value="Genomic_DNA"/>
</dbReference>
<gene>
    <name evidence="2" type="ORF">IW252_000004</name>
</gene>
<keyword evidence="3" id="KW-1185">Reference proteome</keyword>
<evidence type="ECO:0000313" key="2">
    <source>
        <dbReference type="EMBL" id="MBG6083237.1"/>
    </source>
</evidence>
<evidence type="ECO:0000256" key="1">
    <source>
        <dbReference type="SAM" id="MobiDB-lite"/>
    </source>
</evidence>
<dbReference type="RefSeq" id="WP_196834696.1">
    <property type="nucleotide sequence ID" value="NZ_JADOTZ010000001.1"/>
</dbReference>
<reference evidence="2" key="1">
    <citation type="submission" date="2020-11" db="EMBL/GenBank/DDBJ databases">
        <title>Sequencing the genomes of 1000 actinobacteria strains.</title>
        <authorList>
            <person name="Klenk H.-P."/>
        </authorList>
    </citation>
    <scope>NUCLEOTIDE SEQUENCE</scope>
    <source>
        <strain evidence="2">DSM 26152</strain>
    </source>
</reference>
<comment type="caution">
    <text evidence="2">The sequence shown here is derived from an EMBL/GenBank/DDBJ whole genome shotgun (WGS) entry which is preliminary data.</text>
</comment>
<accession>A0A931GE82</accession>
<dbReference type="AlphaFoldDB" id="A0A931GE82"/>
<dbReference type="Proteomes" id="UP000625033">
    <property type="component" value="Unassembled WGS sequence"/>
</dbReference>
<feature type="region of interest" description="Disordered" evidence="1">
    <location>
        <begin position="28"/>
        <end position="56"/>
    </location>
</feature>
<protein>
    <submittedName>
        <fullName evidence="2">Uncharacterized protein</fullName>
    </submittedName>
</protein>
<evidence type="ECO:0000313" key="3">
    <source>
        <dbReference type="Proteomes" id="UP000625033"/>
    </source>
</evidence>
<feature type="compositionally biased region" description="Pro residues" evidence="1">
    <location>
        <begin position="43"/>
        <end position="56"/>
    </location>
</feature>
<proteinExistence type="predicted"/>
<feature type="compositionally biased region" description="Basic and acidic residues" evidence="1">
    <location>
        <begin position="31"/>
        <end position="41"/>
    </location>
</feature>
<organism evidence="2 3">
    <name type="scientific">Zhihengliuella flava</name>
    <dbReference type="NCBI Taxonomy" id="1285193"/>
    <lineage>
        <taxon>Bacteria</taxon>
        <taxon>Bacillati</taxon>
        <taxon>Actinomycetota</taxon>
        <taxon>Actinomycetes</taxon>
        <taxon>Micrococcales</taxon>
        <taxon>Micrococcaceae</taxon>
        <taxon>Zhihengliuella</taxon>
    </lineage>
</organism>
<sequence>MARFKKGDLTIETDLPREAAQLRAEGFVEVETDKKSADDKPLNPAPEQTPKPKPAK</sequence>
<name>A0A931GE82_9MICC</name>